<evidence type="ECO:0000256" key="1">
    <source>
        <dbReference type="ARBA" id="ARBA00007677"/>
    </source>
</evidence>
<gene>
    <name evidence="3" type="ORF">CU098_004712</name>
</gene>
<sequence length="235" mass="27955">MDASEWKYENPTRLAYPHDRFKAAFITFVKNDTESLTKLRYTIRNLEDQFNKDHNYPYLIFTDQDLSDEYMELAGALSKSTVRFEKVGSDFYGYHPTTDLDRAAQTRIDMSQTVFGDSEDYRFQSRFMAGTMYRHPLMRELDFTWRFEAGTEYICPIEQDLFQYVFENNKTTSFSMALYEYKETVPSLYQTVIDFASKHPKWVKSDQDSDSLWSFVQDPFTKTFNGCHLWNNFQV</sequence>
<dbReference type="InterPro" id="IPR029044">
    <property type="entry name" value="Nucleotide-diphossugar_trans"/>
</dbReference>
<organism evidence="3 4">
    <name type="scientific">Rhizopus stolonifer</name>
    <name type="common">Rhizopus nigricans</name>
    <dbReference type="NCBI Taxonomy" id="4846"/>
    <lineage>
        <taxon>Eukaryota</taxon>
        <taxon>Fungi</taxon>
        <taxon>Fungi incertae sedis</taxon>
        <taxon>Mucoromycota</taxon>
        <taxon>Mucoromycotina</taxon>
        <taxon>Mucoromycetes</taxon>
        <taxon>Mucorales</taxon>
        <taxon>Mucorineae</taxon>
        <taxon>Rhizopodaceae</taxon>
        <taxon>Rhizopus</taxon>
    </lineage>
</organism>
<dbReference type="GO" id="GO:0005794">
    <property type="term" value="C:Golgi apparatus"/>
    <property type="evidence" value="ECO:0007669"/>
    <property type="project" value="TreeGrafter"/>
</dbReference>
<evidence type="ECO:0000256" key="2">
    <source>
        <dbReference type="ARBA" id="ARBA00022679"/>
    </source>
</evidence>
<evidence type="ECO:0000313" key="3">
    <source>
        <dbReference type="EMBL" id="RCH97985.1"/>
    </source>
</evidence>
<keyword evidence="4" id="KW-1185">Reference proteome</keyword>
<reference evidence="3 4" key="1">
    <citation type="journal article" date="2018" name="G3 (Bethesda)">
        <title>Phylogenetic and Phylogenomic Definition of Rhizopus Species.</title>
        <authorList>
            <person name="Gryganskyi A.P."/>
            <person name="Golan J."/>
            <person name="Dolatabadi S."/>
            <person name="Mondo S."/>
            <person name="Robb S."/>
            <person name="Idnurm A."/>
            <person name="Muszewska A."/>
            <person name="Steczkiewicz K."/>
            <person name="Masonjones S."/>
            <person name="Liao H.L."/>
            <person name="Gajdeczka M.T."/>
            <person name="Anike F."/>
            <person name="Vuek A."/>
            <person name="Anishchenko I.M."/>
            <person name="Voigt K."/>
            <person name="de Hoog G.S."/>
            <person name="Smith M.E."/>
            <person name="Heitman J."/>
            <person name="Vilgalys R."/>
            <person name="Stajich J.E."/>
        </authorList>
    </citation>
    <scope>NUCLEOTIDE SEQUENCE [LARGE SCALE GENOMIC DNA]</scope>
    <source>
        <strain evidence="3 4">LSU 92-RS-03</strain>
    </source>
</reference>
<protein>
    <recommendedName>
        <fullName evidence="5">Alpha 1,2-mannosyltransferase 2.4.1</fullName>
    </recommendedName>
</protein>
<evidence type="ECO:0000313" key="4">
    <source>
        <dbReference type="Proteomes" id="UP000253551"/>
    </source>
</evidence>
<name>A0A367K741_RHIST</name>
<dbReference type="OrthoDB" id="439943at2759"/>
<comment type="similarity">
    <text evidence="1">Belongs to the glycosyltransferase 15 family.</text>
</comment>
<dbReference type="SUPFAM" id="SSF53448">
    <property type="entry name" value="Nucleotide-diphospho-sugar transferases"/>
    <property type="match status" value="1"/>
</dbReference>
<proteinExistence type="inferred from homology"/>
<dbReference type="EMBL" id="PJQM01002120">
    <property type="protein sequence ID" value="RCH97985.1"/>
    <property type="molecule type" value="Genomic_DNA"/>
</dbReference>
<dbReference type="STRING" id="4846.A0A367K741"/>
<dbReference type="GO" id="GO:0000026">
    <property type="term" value="F:alpha-1,2-mannosyltransferase activity"/>
    <property type="evidence" value="ECO:0007669"/>
    <property type="project" value="TreeGrafter"/>
</dbReference>
<dbReference type="GO" id="GO:0000032">
    <property type="term" value="P:cell wall mannoprotein biosynthetic process"/>
    <property type="evidence" value="ECO:0007669"/>
    <property type="project" value="TreeGrafter"/>
</dbReference>
<dbReference type="Proteomes" id="UP000253551">
    <property type="component" value="Unassembled WGS sequence"/>
</dbReference>
<dbReference type="AlphaFoldDB" id="A0A367K741"/>
<dbReference type="PANTHER" id="PTHR31121">
    <property type="entry name" value="ALPHA-1,2 MANNOSYLTRANSFERASE KTR1"/>
    <property type="match status" value="1"/>
</dbReference>
<dbReference type="GO" id="GO:0006487">
    <property type="term" value="P:protein N-linked glycosylation"/>
    <property type="evidence" value="ECO:0007669"/>
    <property type="project" value="TreeGrafter"/>
</dbReference>
<comment type="caution">
    <text evidence="3">The sequence shown here is derived from an EMBL/GenBank/DDBJ whole genome shotgun (WGS) entry which is preliminary data.</text>
</comment>
<accession>A0A367K741</accession>
<dbReference type="PANTHER" id="PTHR31121:SF6">
    <property type="entry name" value="ALPHA-1,2 MANNOSYLTRANSFERASE KTR1"/>
    <property type="match status" value="1"/>
</dbReference>
<evidence type="ECO:0008006" key="5">
    <source>
        <dbReference type="Google" id="ProtNLM"/>
    </source>
</evidence>
<dbReference type="Pfam" id="PF01793">
    <property type="entry name" value="Glyco_transf_15"/>
    <property type="match status" value="1"/>
</dbReference>
<dbReference type="GO" id="GO:0016020">
    <property type="term" value="C:membrane"/>
    <property type="evidence" value="ECO:0007669"/>
    <property type="project" value="InterPro"/>
</dbReference>
<dbReference type="InterPro" id="IPR002685">
    <property type="entry name" value="Glyco_trans_15"/>
</dbReference>
<dbReference type="Gene3D" id="3.90.550.10">
    <property type="entry name" value="Spore Coat Polysaccharide Biosynthesis Protein SpsA, Chain A"/>
    <property type="match status" value="1"/>
</dbReference>
<keyword evidence="2" id="KW-0808">Transferase</keyword>